<accession>A0A4Z0C392</accession>
<dbReference type="Proteomes" id="UP000298180">
    <property type="component" value="Unassembled WGS sequence"/>
</dbReference>
<protein>
    <recommendedName>
        <fullName evidence="3">GH18 domain-containing protein</fullName>
    </recommendedName>
</protein>
<dbReference type="AlphaFoldDB" id="A0A4Z0C392"/>
<proteinExistence type="predicted"/>
<keyword evidence="5" id="KW-1185">Reference proteome</keyword>
<comment type="caution">
    <text evidence="4">The sequence shown here is derived from an EMBL/GenBank/DDBJ whole genome shotgun (WGS) entry which is preliminary data.</text>
</comment>
<dbReference type="PANTHER" id="PTHR45708:SF49">
    <property type="entry name" value="ENDOCHITINASE"/>
    <property type="match status" value="1"/>
</dbReference>
<dbReference type="InterPro" id="IPR050542">
    <property type="entry name" value="Glycosyl_Hydrlase18_Chitinase"/>
</dbReference>
<keyword evidence="2" id="KW-0326">Glycosidase</keyword>
<dbReference type="InterPro" id="IPR001223">
    <property type="entry name" value="Glyco_hydro18_cat"/>
</dbReference>
<dbReference type="InterPro" id="IPR017853">
    <property type="entry name" value="GH"/>
</dbReference>
<dbReference type="RefSeq" id="WP_135262223.1">
    <property type="nucleotide sequence ID" value="NZ_SMLM01000001.1"/>
</dbReference>
<evidence type="ECO:0000256" key="2">
    <source>
        <dbReference type="ARBA" id="ARBA00023295"/>
    </source>
</evidence>
<feature type="domain" description="GH18" evidence="3">
    <location>
        <begin position="44"/>
        <end position="305"/>
    </location>
</feature>
<dbReference type="SUPFAM" id="SSF51445">
    <property type="entry name" value="(Trans)glycosidases"/>
    <property type="match status" value="1"/>
</dbReference>
<dbReference type="GO" id="GO:0005975">
    <property type="term" value="P:carbohydrate metabolic process"/>
    <property type="evidence" value="ECO:0007669"/>
    <property type="project" value="InterPro"/>
</dbReference>
<dbReference type="PANTHER" id="PTHR45708">
    <property type="entry name" value="ENDOCHITINASE"/>
    <property type="match status" value="1"/>
</dbReference>
<evidence type="ECO:0000256" key="1">
    <source>
        <dbReference type="ARBA" id="ARBA00022801"/>
    </source>
</evidence>
<name>A0A4Z0C392_9BURK</name>
<gene>
    <name evidence="4" type="ORF">EZ313_05700</name>
</gene>
<reference evidence="4 5" key="1">
    <citation type="submission" date="2019-03" db="EMBL/GenBank/DDBJ databases">
        <title>Ramlibacter henchirensis DSM 14656, whole genome shotgun sequence.</title>
        <authorList>
            <person name="Zhang X."/>
            <person name="Feng G."/>
            <person name="Zhu H."/>
        </authorList>
    </citation>
    <scope>NUCLEOTIDE SEQUENCE [LARGE SCALE GENOMIC DNA]</scope>
    <source>
        <strain evidence="4 5">DSM 14656</strain>
    </source>
</reference>
<dbReference type="Gene3D" id="3.20.20.80">
    <property type="entry name" value="Glycosidases"/>
    <property type="match status" value="1"/>
</dbReference>
<keyword evidence="1" id="KW-0378">Hydrolase</keyword>
<organism evidence="4 5">
    <name type="scientific">Ramlibacter henchirensis</name>
    <dbReference type="NCBI Taxonomy" id="204072"/>
    <lineage>
        <taxon>Bacteria</taxon>
        <taxon>Pseudomonadati</taxon>
        <taxon>Pseudomonadota</taxon>
        <taxon>Betaproteobacteria</taxon>
        <taxon>Burkholderiales</taxon>
        <taxon>Comamonadaceae</taxon>
        <taxon>Ramlibacter</taxon>
    </lineage>
</organism>
<evidence type="ECO:0000313" key="5">
    <source>
        <dbReference type="Proteomes" id="UP000298180"/>
    </source>
</evidence>
<sequence>MEVFESPALGRRALLLATLPSALLGCVVPVPSRVVHPQSPLPAKVLACYYAAWDTRTYGISDVPMDFNVTYLFHAKPNGPPVDRSWINVGDGSFRFDHHAEVTASQVQRCRARGQKVILTVGGERAGFNFDNRHKSRNFVESFRAMYDAFRGLDGCDFNNFEAKVGSSPAEMIWIAQQLKALYGPQFAITAPPEPNSPEDRAMLKAMADAGVLSWAAPQFYGWPGFNAAGFISNRTDDWVRDLGADKVVLGLAANYANGPSLQDCIREWETVRGRHPGIRGMFCWNAQFNLAGGNTWGKMMKARL</sequence>
<evidence type="ECO:0000313" key="4">
    <source>
        <dbReference type="EMBL" id="TFZ06137.1"/>
    </source>
</evidence>
<dbReference type="PROSITE" id="PS51910">
    <property type="entry name" value="GH18_2"/>
    <property type="match status" value="1"/>
</dbReference>
<evidence type="ECO:0000259" key="3">
    <source>
        <dbReference type="PROSITE" id="PS51910"/>
    </source>
</evidence>
<dbReference type="OrthoDB" id="99456at2"/>
<dbReference type="GO" id="GO:0016798">
    <property type="term" value="F:hydrolase activity, acting on glycosyl bonds"/>
    <property type="evidence" value="ECO:0007669"/>
    <property type="project" value="UniProtKB-KW"/>
</dbReference>
<dbReference type="EMBL" id="SMLM01000001">
    <property type="protein sequence ID" value="TFZ06137.1"/>
    <property type="molecule type" value="Genomic_DNA"/>
</dbReference>